<evidence type="ECO:0000256" key="3">
    <source>
        <dbReference type="ARBA" id="ARBA00023015"/>
    </source>
</evidence>
<evidence type="ECO:0000259" key="6">
    <source>
        <dbReference type="PROSITE" id="PS51903"/>
    </source>
</evidence>
<dbReference type="SUPFAM" id="SSF52540">
    <property type="entry name" value="P-loop containing nucleoside triphosphate hydrolases"/>
    <property type="match status" value="1"/>
</dbReference>
<dbReference type="GO" id="GO:0016887">
    <property type="term" value="F:ATP hydrolysis activity"/>
    <property type="evidence" value="ECO:0007669"/>
    <property type="project" value="InterPro"/>
</dbReference>
<dbReference type="SUPFAM" id="SSF81923">
    <property type="entry name" value="Double Clp-N motif"/>
    <property type="match status" value="1"/>
</dbReference>
<gene>
    <name evidence="7" type="ORF">TAV2_LOCUS14048</name>
</gene>
<evidence type="ECO:0000256" key="5">
    <source>
        <dbReference type="PROSITE-ProRule" id="PRU01251"/>
    </source>
</evidence>
<dbReference type="InterPro" id="IPR051650">
    <property type="entry name" value="SL_signaling_regulator"/>
</dbReference>
<dbReference type="FunFam" id="1.10.1780.10:FF:000005">
    <property type="entry name" value="protein SUPPRESSOR OF MAX2 1"/>
    <property type="match status" value="1"/>
</dbReference>
<dbReference type="CDD" id="cd19499">
    <property type="entry name" value="RecA-like_ClpB_Hsp104-like"/>
    <property type="match status" value="1"/>
</dbReference>
<evidence type="ECO:0000313" key="8">
    <source>
        <dbReference type="Proteomes" id="UP000836841"/>
    </source>
</evidence>
<feature type="domain" description="Clp R" evidence="6">
    <location>
        <begin position="7"/>
        <end position="179"/>
    </location>
</feature>
<dbReference type="Gene3D" id="3.40.50.300">
    <property type="entry name" value="P-loop containing nucleotide triphosphate hydrolases"/>
    <property type="match status" value="1"/>
</dbReference>
<dbReference type="InterPro" id="IPR004176">
    <property type="entry name" value="Clp_R_N"/>
</dbReference>
<dbReference type="PROSITE" id="PS51903">
    <property type="entry name" value="CLP_R"/>
    <property type="match status" value="1"/>
</dbReference>
<dbReference type="InterPro" id="IPR027417">
    <property type="entry name" value="P-loop_NTPase"/>
</dbReference>
<keyword evidence="3" id="KW-0805">Transcription regulation</keyword>
<dbReference type="Proteomes" id="UP000836841">
    <property type="component" value="Chromosome 4"/>
</dbReference>
<keyword evidence="2 5" id="KW-0677">Repeat</keyword>
<sequence length="928" mass="103607">MPTAVNLAKQCLTAESAYALEEAVNVARRRGHSQTTSLHAVSALLSLPTSVLRDACARVRNSAYSPRLQFKALDLCLSVSLDRIQSGQPGSDDPPVSNSLMAAIKRSQAHQRRLPENFRLYQEMSQNQNSNSNSLSCVKVELRQLILSILDDPVVSRVFGEAGFRSSELKLSIIRPIPHLLRYSSPRGQQQPLFLCSVTANHHEPELNPVRWGFGVLNRNLGGDSNHWRISDVFTREKGRNPLLVGVSAYGALTDFLNSLENRTDGILPTKLHGLTAVNIGLEISDQVNVKFDKTYTDARFRDLGKAAEQSSGPGLVLNYGDLKIFTDGEGNESAANYIVSRVSELLRRCGRRVWLIGATASNEDYAKMVKKFPNVEKDWDLQLLTITTLRPCLPHHKSSLMGSFVPFGGFFSTPSDLKLPFSGFNKETTGPVSSISDQTQSTLPPWLQMSTRTDLNQKSGSKVRILFSPPNLLTSHIRRMQIKEGLESVKSKSSASASTGSAKSVTTDLNLRMCPVTAAPGLKKHVESNDFAQTRSASSCLDNQRDVNAESFKIIYRRLTDMVSGQDEAARVISCALSQPPKISTRRDVWLNLVGPDAVGKRRMSLVLAEIVYQSEHRFMAVDLGVAEHGTGGCDDVMRLRGKTMVDHIFEVMCRNPFCVVFLENIEKADEKLQRSLSKAIETGKFMDSHGREVGIGNTMFVMTSGSVEDSGAITSYSEEQLLRAKGRQVEIWIETVSTLPNVRSVSSLSSVNKRKLMGLRETEEKNETVEKGKRLNRTTKGVLDLNLPAQETESEKRNHSEENSKLWLVNLKNQDRLIEVPFKPFDFEGLAEKIKKSVKEMFDKCVRSDCLLEIDPKIMERLVAAVYFSDSRKDIIKELMEKVLVRLFLHVKERYEITSGCVVKLVGRDLDVFREDQMDLFLVKSQ</sequence>
<dbReference type="PANTHER" id="PTHR43572:SF49">
    <property type="entry name" value="PROTEIN SMAX1-LIKE 8"/>
    <property type="match status" value="1"/>
</dbReference>
<dbReference type="Pfam" id="PF23569">
    <property type="entry name" value="NBD_SMAX1"/>
    <property type="match status" value="1"/>
</dbReference>
<dbReference type="InterPro" id="IPR058954">
    <property type="entry name" value="AAA_lid_SMAX1"/>
</dbReference>
<dbReference type="GO" id="GO:0005524">
    <property type="term" value="F:ATP binding"/>
    <property type="evidence" value="ECO:0007669"/>
    <property type="project" value="InterPro"/>
</dbReference>
<keyword evidence="4" id="KW-0804">Transcription</keyword>
<evidence type="ECO:0000256" key="2">
    <source>
        <dbReference type="ARBA" id="ARBA00022737"/>
    </source>
</evidence>
<dbReference type="EMBL" id="OU466860">
    <property type="protein sequence ID" value="CAH2058654.1"/>
    <property type="molecule type" value="Genomic_DNA"/>
</dbReference>
<accession>A0AAU9S706</accession>
<evidence type="ECO:0000313" key="7">
    <source>
        <dbReference type="EMBL" id="CAH2058654.1"/>
    </source>
</evidence>
<proteinExistence type="inferred from homology"/>
<dbReference type="Pfam" id="PF26587">
    <property type="entry name" value="AAA_lid_SMAX1"/>
    <property type="match status" value="1"/>
</dbReference>
<dbReference type="InterPro" id="IPR036628">
    <property type="entry name" value="Clp_N_dom_sf"/>
</dbReference>
<dbReference type="InterPro" id="IPR003959">
    <property type="entry name" value="ATPase_AAA_core"/>
</dbReference>
<reference evidence="7 8" key="1">
    <citation type="submission" date="2022-03" db="EMBL/GenBank/DDBJ databases">
        <authorList>
            <person name="Nunn A."/>
            <person name="Chopra R."/>
            <person name="Nunn A."/>
            <person name="Contreras Garrido A."/>
        </authorList>
    </citation>
    <scope>NUCLEOTIDE SEQUENCE [LARGE SCALE GENOMIC DNA]</scope>
</reference>
<evidence type="ECO:0000256" key="4">
    <source>
        <dbReference type="ARBA" id="ARBA00023163"/>
    </source>
</evidence>
<name>A0AAU9S706_THLAR</name>
<organism evidence="7 8">
    <name type="scientific">Thlaspi arvense</name>
    <name type="common">Field penny-cress</name>
    <dbReference type="NCBI Taxonomy" id="13288"/>
    <lineage>
        <taxon>Eukaryota</taxon>
        <taxon>Viridiplantae</taxon>
        <taxon>Streptophyta</taxon>
        <taxon>Embryophyta</taxon>
        <taxon>Tracheophyta</taxon>
        <taxon>Spermatophyta</taxon>
        <taxon>Magnoliopsida</taxon>
        <taxon>eudicotyledons</taxon>
        <taxon>Gunneridae</taxon>
        <taxon>Pentapetalae</taxon>
        <taxon>rosids</taxon>
        <taxon>malvids</taxon>
        <taxon>Brassicales</taxon>
        <taxon>Brassicaceae</taxon>
        <taxon>Thlaspideae</taxon>
        <taxon>Thlaspi</taxon>
    </lineage>
</organism>
<evidence type="ECO:0000256" key="1">
    <source>
        <dbReference type="ARBA" id="ARBA00008675"/>
    </source>
</evidence>
<protein>
    <recommendedName>
        <fullName evidence="6">Clp R domain-containing protein</fullName>
    </recommendedName>
</protein>
<dbReference type="Gene3D" id="1.10.1780.10">
    <property type="entry name" value="Clp, N-terminal domain"/>
    <property type="match status" value="1"/>
</dbReference>
<keyword evidence="8" id="KW-1185">Reference proteome</keyword>
<dbReference type="Pfam" id="PF02861">
    <property type="entry name" value="Clp_N"/>
    <property type="match status" value="1"/>
</dbReference>
<comment type="similarity">
    <text evidence="1">Belongs to the ClpA/ClpB family.</text>
</comment>
<dbReference type="PANTHER" id="PTHR43572">
    <property type="entry name" value="CHAPERONE PROTEIN CLPD, CHLOROPLASTIC"/>
    <property type="match status" value="1"/>
</dbReference>
<dbReference type="InterPro" id="IPR058680">
    <property type="entry name" value="NBD_SMAX1-like"/>
</dbReference>
<dbReference type="Pfam" id="PF07724">
    <property type="entry name" value="AAA_2"/>
    <property type="match status" value="1"/>
</dbReference>
<dbReference type="AlphaFoldDB" id="A0AAU9S706"/>